<dbReference type="AlphaFoldDB" id="A0AAV9R2H1"/>
<name>A0AAV9R2H1_9TELE</name>
<feature type="compositionally biased region" description="Low complexity" evidence="1">
    <location>
        <begin position="73"/>
        <end position="83"/>
    </location>
</feature>
<evidence type="ECO:0000313" key="3">
    <source>
        <dbReference type="Proteomes" id="UP001311232"/>
    </source>
</evidence>
<dbReference type="EMBL" id="JAHHUM010002447">
    <property type="protein sequence ID" value="KAK5603508.1"/>
    <property type="molecule type" value="Genomic_DNA"/>
</dbReference>
<accession>A0AAV9R2H1</accession>
<dbReference type="Proteomes" id="UP001311232">
    <property type="component" value="Unassembled WGS sequence"/>
</dbReference>
<feature type="region of interest" description="Disordered" evidence="1">
    <location>
        <begin position="40"/>
        <end position="83"/>
    </location>
</feature>
<gene>
    <name evidence="2" type="ORF">CRENBAI_005997</name>
</gene>
<evidence type="ECO:0000313" key="2">
    <source>
        <dbReference type="EMBL" id="KAK5603508.1"/>
    </source>
</evidence>
<comment type="caution">
    <text evidence="2">The sequence shown here is derived from an EMBL/GenBank/DDBJ whole genome shotgun (WGS) entry which is preliminary data.</text>
</comment>
<reference evidence="2 3" key="1">
    <citation type="submission" date="2021-06" db="EMBL/GenBank/DDBJ databases">
        <authorList>
            <person name="Palmer J.M."/>
        </authorList>
    </citation>
    <scope>NUCLEOTIDE SEQUENCE [LARGE SCALE GENOMIC DNA]</scope>
    <source>
        <strain evidence="2 3">MEX-2019</strain>
        <tissue evidence="2">Muscle</tissue>
    </source>
</reference>
<keyword evidence="3" id="KW-1185">Reference proteome</keyword>
<sequence>MDLADEHQASSMDLFTSLSREAERTLCRSAGLSVPQSAYDGSRLAIPCPGTGPLRRRSPPAPLAAHSGPAVKPSPSSPQETSTQSTFLFGWRGALSPRLAAPPPMPSSLAPAHCTGTTPDEIEERLRFYAYQIKSLRTTSLMYSSPELMERIRQIERDYETALLLNSPRQVYSLLQSFRRGPWAGCLHFLVMFRRSPRAGCLHFLAMFRRGPRAGCLHDQA</sequence>
<protein>
    <submittedName>
        <fullName evidence="2">Uncharacterized protein</fullName>
    </submittedName>
</protein>
<organism evidence="2 3">
    <name type="scientific">Crenichthys baileyi</name>
    <name type="common">White River springfish</name>
    <dbReference type="NCBI Taxonomy" id="28760"/>
    <lineage>
        <taxon>Eukaryota</taxon>
        <taxon>Metazoa</taxon>
        <taxon>Chordata</taxon>
        <taxon>Craniata</taxon>
        <taxon>Vertebrata</taxon>
        <taxon>Euteleostomi</taxon>
        <taxon>Actinopterygii</taxon>
        <taxon>Neopterygii</taxon>
        <taxon>Teleostei</taxon>
        <taxon>Neoteleostei</taxon>
        <taxon>Acanthomorphata</taxon>
        <taxon>Ovalentaria</taxon>
        <taxon>Atherinomorphae</taxon>
        <taxon>Cyprinodontiformes</taxon>
        <taxon>Goodeidae</taxon>
        <taxon>Crenichthys</taxon>
    </lineage>
</organism>
<proteinExistence type="predicted"/>
<evidence type="ECO:0000256" key="1">
    <source>
        <dbReference type="SAM" id="MobiDB-lite"/>
    </source>
</evidence>